<reference evidence="2" key="1">
    <citation type="journal article" date="2014" name="Int. J. Syst. Evol. Microbiol.">
        <title>Complete genome sequence of Corynebacterium casei LMG S-19264T (=DSM 44701T), isolated from a smear-ripened cheese.</title>
        <authorList>
            <consortium name="US DOE Joint Genome Institute (JGI-PGF)"/>
            <person name="Walter F."/>
            <person name="Albersmeier A."/>
            <person name="Kalinowski J."/>
            <person name="Ruckert C."/>
        </authorList>
    </citation>
    <scope>NUCLEOTIDE SEQUENCE</scope>
    <source>
        <strain evidence="2">VKM B-2347</strain>
    </source>
</reference>
<protein>
    <recommendedName>
        <fullName evidence="4">SMP-30/Gluconolactonase/LRE-like region domain-containing protein</fullName>
    </recommendedName>
</protein>
<evidence type="ECO:0000256" key="1">
    <source>
        <dbReference type="SAM" id="MobiDB-lite"/>
    </source>
</evidence>
<name>A0A9W6J5P1_9HYPH</name>
<dbReference type="Gene3D" id="2.130.10.10">
    <property type="entry name" value="YVTN repeat-like/Quinoprotein amine dehydrogenase"/>
    <property type="match status" value="1"/>
</dbReference>
<comment type="caution">
    <text evidence="2">The sequence shown here is derived from an EMBL/GenBank/DDBJ whole genome shotgun (WGS) entry which is preliminary data.</text>
</comment>
<accession>A0A9W6J5P1</accession>
<dbReference type="PANTHER" id="PTHR40274">
    <property type="entry name" value="VIRGINIAMYCIN B LYASE"/>
    <property type="match status" value="1"/>
</dbReference>
<organism evidence="2 3">
    <name type="scientific">Hansschlegelia plantiphila</name>
    <dbReference type="NCBI Taxonomy" id="374655"/>
    <lineage>
        <taxon>Bacteria</taxon>
        <taxon>Pseudomonadati</taxon>
        <taxon>Pseudomonadota</taxon>
        <taxon>Alphaproteobacteria</taxon>
        <taxon>Hyphomicrobiales</taxon>
        <taxon>Methylopilaceae</taxon>
        <taxon>Hansschlegelia</taxon>
    </lineage>
</organism>
<feature type="region of interest" description="Disordered" evidence="1">
    <location>
        <begin position="275"/>
        <end position="295"/>
    </location>
</feature>
<reference evidence="2" key="2">
    <citation type="submission" date="2023-01" db="EMBL/GenBank/DDBJ databases">
        <authorList>
            <person name="Sun Q."/>
            <person name="Evtushenko L."/>
        </authorList>
    </citation>
    <scope>NUCLEOTIDE SEQUENCE</scope>
    <source>
        <strain evidence="2">VKM B-2347</strain>
    </source>
</reference>
<gene>
    <name evidence="2" type="ORF">GCM10008179_35070</name>
</gene>
<dbReference type="PANTHER" id="PTHR40274:SF3">
    <property type="entry name" value="VIRGINIAMYCIN B LYASE"/>
    <property type="match status" value="1"/>
</dbReference>
<dbReference type="AlphaFoldDB" id="A0A9W6J5P1"/>
<dbReference type="InterPro" id="IPR051344">
    <property type="entry name" value="Vgb"/>
</dbReference>
<dbReference type="InterPro" id="IPR015943">
    <property type="entry name" value="WD40/YVTN_repeat-like_dom_sf"/>
</dbReference>
<evidence type="ECO:0000313" key="3">
    <source>
        <dbReference type="Proteomes" id="UP001143372"/>
    </source>
</evidence>
<dbReference type="SUPFAM" id="SSF63829">
    <property type="entry name" value="Calcium-dependent phosphotriesterase"/>
    <property type="match status" value="1"/>
</dbReference>
<dbReference type="Proteomes" id="UP001143372">
    <property type="component" value="Unassembled WGS sequence"/>
</dbReference>
<evidence type="ECO:0008006" key="4">
    <source>
        <dbReference type="Google" id="ProtNLM"/>
    </source>
</evidence>
<evidence type="ECO:0000313" key="2">
    <source>
        <dbReference type="EMBL" id="GLK69869.1"/>
    </source>
</evidence>
<dbReference type="EMBL" id="BSFI01000023">
    <property type="protein sequence ID" value="GLK69869.1"/>
    <property type="molecule type" value="Genomic_DNA"/>
</dbReference>
<proteinExistence type="predicted"/>
<keyword evidence="3" id="KW-1185">Reference proteome</keyword>
<dbReference type="RefSeq" id="WP_271170080.1">
    <property type="nucleotide sequence ID" value="NZ_BSFI01000023.1"/>
</dbReference>
<sequence>MATSAVAAGVVALPEGSPFPESVAAIADGTLFVSSITNGGVLRVAPDGSTPTPFFKPGEHDTRSTFGVLADEKTGTLWVASNDASAIGLKGPSAVEGAWLRSFDLKSGAPKVSVRLPAPAIANDFAIGEDGSVYVTNTAGPQIYRLKPDANEVEVFVQDDRLKGGLDGIAFGEDGNLYVNTYVAGEMFRVDVKMGVAGKVTKLNTSRPLTHPDGLKPFKDGFLMVEGGGTLDRVTVTGDEARIDTVKTFAGPTGVTIAGDAVWVAEGQLSYLSDPDKKGKTPDGFRLIATPLPKD</sequence>